<dbReference type="RefSeq" id="WP_160799840.1">
    <property type="nucleotide sequence ID" value="NZ_WUUL01000002.1"/>
</dbReference>
<evidence type="ECO:0000313" key="3">
    <source>
        <dbReference type="EMBL" id="MXQ52703.1"/>
    </source>
</evidence>
<comment type="caution">
    <text evidence="3">The sequence shown here is derived from an EMBL/GenBank/DDBJ whole genome shotgun (WGS) entry which is preliminary data.</text>
</comment>
<dbReference type="Gene3D" id="3.30.530.20">
    <property type="match status" value="1"/>
</dbReference>
<dbReference type="SUPFAM" id="SSF55961">
    <property type="entry name" value="Bet v1-like"/>
    <property type="match status" value="1"/>
</dbReference>
<dbReference type="AlphaFoldDB" id="A0A6I4VNT8"/>
<name>A0A6I4VNT8_9BACL</name>
<evidence type="ECO:0000259" key="2">
    <source>
        <dbReference type="Pfam" id="PF08327"/>
    </source>
</evidence>
<feature type="domain" description="Activator of Hsp90 ATPase homologue 1/2-like C-terminal" evidence="2">
    <location>
        <begin position="22"/>
        <end position="135"/>
    </location>
</feature>
<gene>
    <name evidence="3" type="ORF">GSM42_02900</name>
</gene>
<reference evidence="3 4" key="1">
    <citation type="submission" date="2019-12" db="EMBL/GenBank/DDBJ databases">
        <title>Whole-genome analyses of novel actinobacteria.</title>
        <authorList>
            <person name="Sahin N."/>
            <person name="Saygin H."/>
        </authorList>
    </citation>
    <scope>NUCLEOTIDE SEQUENCE [LARGE SCALE GENOMIC DNA]</scope>
    <source>
        <strain evidence="3 4">KC615</strain>
    </source>
</reference>
<comment type="similarity">
    <text evidence="1">Belongs to the AHA1 family.</text>
</comment>
<dbReference type="InterPro" id="IPR023393">
    <property type="entry name" value="START-like_dom_sf"/>
</dbReference>
<dbReference type="Proteomes" id="UP000430692">
    <property type="component" value="Unassembled WGS sequence"/>
</dbReference>
<evidence type="ECO:0000313" key="4">
    <source>
        <dbReference type="Proteomes" id="UP000430692"/>
    </source>
</evidence>
<accession>A0A6I4VNT8</accession>
<dbReference type="EMBL" id="WUUL01000002">
    <property type="protein sequence ID" value="MXQ52703.1"/>
    <property type="molecule type" value="Genomic_DNA"/>
</dbReference>
<dbReference type="InterPro" id="IPR013538">
    <property type="entry name" value="ASHA1/2-like_C"/>
</dbReference>
<protein>
    <recommendedName>
        <fullName evidence="2">Activator of Hsp90 ATPase homologue 1/2-like C-terminal domain-containing protein</fullName>
    </recommendedName>
</protein>
<dbReference type="Pfam" id="PF08327">
    <property type="entry name" value="AHSA1"/>
    <property type="match status" value="1"/>
</dbReference>
<proteinExistence type="inferred from homology"/>
<organism evidence="3 4">
    <name type="scientific">Shimazuella alba</name>
    <dbReference type="NCBI Taxonomy" id="2690964"/>
    <lineage>
        <taxon>Bacteria</taxon>
        <taxon>Bacillati</taxon>
        <taxon>Bacillota</taxon>
        <taxon>Bacilli</taxon>
        <taxon>Bacillales</taxon>
        <taxon>Thermoactinomycetaceae</taxon>
        <taxon>Shimazuella</taxon>
    </lineage>
</organism>
<keyword evidence="4" id="KW-1185">Reference proteome</keyword>
<sequence length="165" mass="19311">MEGILKELNGVRIISFERYLKHPVEKVWLAITRPDRIADWLTAQAEFELIVGGRIVFRWKNGDIVNGEFLQINPPYELAFTWMEPVSGDSVVRWRLTEEDEGCRVHLTHTFNEASMISGFLAGWHVHLDVLDLILQGRHIDFPWERVKEFRNYYDSKMRLKGGAL</sequence>
<evidence type="ECO:0000256" key="1">
    <source>
        <dbReference type="ARBA" id="ARBA00006817"/>
    </source>
</evidence>
<dbReference type="CDD" id="cd08899">
    <property type="entry name" value="SRPBCC_CalC_Aha1-like_6"/>
    <property type="match status" value="1"/>
</dbReference>